<dbReference type="CDD" id="cd00567">
    <property type="entry name" value="ACAD"/>
    <property type="match status" value="1"/>
</dbReference>
<keyword evidence="4 5" id="KW-0274">FAD</keyword>
<dbReference type="SUPFAM" id="SSF47203">
    <property type="entry name" value="Acyl-CoA dehydrogenase C-terminal domain-like"/>
    <property type="match status" value="1"/>
</dbReference>
<name>A0A229TB09_9PSEU</name>
<evidence type="ECO:0000259" key="8">
    <source>
        <dbReference type="Pfam" id="PF02771"/>
    </source>
</evidence>
<feature type="domain" description="Acyl-CoA dehydrogenase/oxidase C-terminal" evidence="6">
    <location>
        <begin position="230"/>
        <end position="378"/>
    </location>
</feature>
<dbReference type="EMBL" id="NMUL01000010">
    <property type="protein sequence ID" value="OXM68445.1"/>
    <property type="molecule type" value="Genomic_DNA"/>
</dbReference>
<gene>
    <name evidence="9" type="ORF">CF165_13110</name>
</gene>
<dbReference type="InterPro" id="IPR013786">
    <property type="entry name" value="AcylCoA_DH/ox_N"/>
</dbReference>
<keyword evidence="3 5" id="KW-0285">Flavoprotein</keyword>
<dbReference type="InterPro" id="IPR046373">
    <property type="entry name" value="Acyl-CoA_Oxase/DH_mid-dom_sf"/>
</dbReference>
<evidence type="ECO:0000259" key="6">
    <source>
        <dbReference type="Pfam" id="PF00441"/>
    </source>
</evidence>
<feature type="domain" description="Acyl-CoA oxidase/dehydrogenase middle" evidence="7">
    <location>
        <begin position="124"/>
        <end position="217"/>
    </location>
</feature>
<dbReference type="Gene3D" id="2.40.110.10">
    <property type="entry name" value="Butyryl-CoA Dehydrogenase, subunit A, domain 2"/>
    <property type="match status" value="1"/>
</dbReference>
<evidence type="ECO:0000256" key="1">
    <source>
        <dbReference type="ARBA" id="ARBA00001974"/>
    </source>
</evidence>
<dbReference type="SUPFAM" id="SSF56645">
    <property type="entry name" value="Acyl-CoA dehydrogenase NM domain-like"/>
    <property type="match status" value="1"/>
</dbReference>
<keyword evidence="10" id="KW-1185">Reference proteome</keyword>
<feature type="domain" description="Acyl-CoA dehydrogenase/oxidase N-terminal" evidence="8">
    <location>
        <begin position="6"/>
        <end position="118"/>
    </location>
</feature>
<dbReference type="InterPro" id="IPR009075">
    <property type="entry name" value="AcylCo_DH/oxidase_C"/>
</dbReference>
<evidence type="ECO:0000313" key="10">
    <source>
        <dbReference type="Proteomes" id="UP000215199"/>
    </source>
</evidence>
<dbReference type="GO" id="GO:0050660">
    <property type="term" value="F:flavin adenine dinucleotide binding"/>
    <property type="evidence" value="ECO:0007669"/>
    <property type="project" value="InterPro"/>
</dbReference>
<evidence type="ECO:0000256" key="2">
    <source>
        <dbReference type="ARBA" id="ARBA00009347"/>
    </source>
</evidence>
<comment type="caution">
    <text evidence="9">The sequence shown here is derived from an EMBL/GenBank/DDBJ whole genome shotgun (WGS) entry which is preliminary data.</text>
</comment>
<dbReference type="Pfam" id="PF02770">
    <property type="entry name" value="Acyl-CoA_dh_M"/>
    <property type="match status" value="1"/>
</dbReference>
<keyword evidence="5" id="KW-0560">Oxidoreductase</keyword>
<reference evidence="10" key="1">
    <citation type="submission" date="2017-07" db="EMBL/GenBank/DDBJ databases">
        <title>Comparative genome mining reveals phylogenetic distribution patterns of secondary metabolites in Amycolatopsis.</title>
        <authorList>
            <person name="Adamek M."/>
            <person name="Alanjary M."/>
            <person name="Sales-Ortells H."/>
            <person name="Goodfellow M."/>
            <person name="Bull A.T."/>
            <person name="Kalinowski J."/>
            <person name="Ziemert N."/>
        </authorList>
    </citation>
    <scope>NUCLEOTIDE SEQUENCE [LARGE SCALE GENOMIC DNA]</scope>
    <source>
        <strain evidence="10">H5</strain>
    </source>
</reference>
<dbReference type="PANTHER" id="PTHR43884:SF12">
    <property type="entry name" value="ISOVALERYL-COA DEHYDROGENASE, MITOCHONDRIAL-RELATED"/>
    <property type="match status" value="1"/>
</dbReference>
<dbReference type="Pfam" id="PF00441">
    <property type="entry name" value="Acyl-CoA_dh_1"/>
    <property type="match status" value="1"/>
</dbReference>
<dbReference type="Proteomes" id="UP000215199">
    <property type="component" value="Unassembled WGS sequence"/>
</dbReference>
<dbReference type="InterPro" id="IPR037069">
    <property type="entry name" value="AcylCoA_DH/ox_N_sf"/>
</dbReference>
<dbReference type="GO" id="GO:0003995">
    <property type="term" value="F:acyl-CoA dehydrogenase activity"/>
    <property type="evidence" value="ECO:0007669"/>
    <property type="project" value="InterPro"/>
</dbReference>
<evidence type="ECO:0000259" key="7">
    <source>
        <dbReference type="Pfam" id="PF02770"/>
    </source>
</evidence>
<evidence type="ECO:0000256" key="4">
    <source>
        <dbReference type="ARBA" id="ARBA00022827"/>
    </source>
</evidence>
<dbReference type="Gene3D" id="1.10.540.10">
    <property type="entry name" value="Acyl-CoA dehydrogenase/oxidase, N-terminal domain"/>
    <property type="match status" value="1"/>
</dbReference>
<dbReference type="InterPro" id="IPR036250">
    <property type="entry name" value="AcylCo_DH-like_C"/>
</dbReference>
<organism evidence="9 10">
    <name type="scientific">Amycolatopsis vastitatis</name>
    <dbReference type="NCBI Taxonomy" id="1905142"/>
    <lineage>
        <taxon>Bacteria</taxon>
        <taxon>Bacillati</taxon>
        <taxon>Actinomycetota</taxon>
        <taxon>Actinomycetes</taxon>
        <taxon>Pseudonocardiales</taxon>
        <taxon>Pseudonocardiaceae</taxon>
        <taxon>Amycolatopsis</taxon>
    </lineage>
</organism>
<comment type="cofactor">
    <cofactor evidence="1 5">
        <name>FAD</name>
        <dbReference type="ChEBI" id="CHEBI:57692"/>
    </cofactor>
</comment>
<evidence type="ECO:0000256" key="3">
    <source>
        <dbReference type="ARBA" id="ARBA00022630"/>
    </source>
</evidence>
<dbReference type="Pfam" id="PF02771">
    <property type="entry name" value="Acyl-CoA_dh_N"/>
    <property type="match status" value="1"/>
</dbReference>
<accession>A0A229TB09</accession>
<dbReference type="PANTHER" id="PTHR43884">
    <property type="entry name" value="ACYL-COA DEHYDROGENASE"/>
    <property type="match status" value="1"/>
</dbReference>
<sequence>MDFDVTSEQQKRIDALRTAVRLRLPGVARNSPDAHYSRDEWSAAAALGLTGLCLPATSGGGGLGALDVALCLEAFGDACTDTGLVFGVAAHLLACAVPVRDFACQSLLDELLPGLADGTLIGANAMTEPEAGSDVGALTTTATPVDGGYVLDGVKSFASNGPVADVFVTYAVTDPAAGFLGISAFAVPRDLPGLKVGGPLPKMGLWGCPASSVEFTGCRVPARYRLGEDGQGSMIFQHSMGWERACLFGLYLGVLARQLRQCVEHARTRRQFGRAIAGFQAVSHRIADMRVRLEAARLLVHRACWLLDGGRDHRAAAAVSKVAVAEAAIANGLDAVRVFGGAGYLTEGGVEAQLRDAVPAAIFSGTTEMQKEILTREMGL</sequence>
<dbReference type="Gene3D" id="1.20.140.10">
    <property type="entry name" value="Butyryl-CoA Dehydrogenase, subunit A, domain 3"/>
    <property type="match status" value="1"/>
</dbReference>
<protein>
    <submittedName>
        <fullName evidence="9">Acyl-CoA dehydrogenase</fullName>
    </submittedName>
</protein>
<dbReference type="PROSITE" id="PS00072">
    <property type="entry name" value="ACYL_COA_DH_1"/>
    <property type="match status" value="1"/>
</dbReference>
<evidence type="ECO:0000256" key="5">
    <source>
        <dbReference type="RuleBase" id="RU362125"/>
    </source>
</evidence>
<dbReference type="InterPro" id="IPR006089">
    <property type="entry name" value="Acyl-CoA_DH_CS"/>
</dbReference>
<comment type="similarity">
    <text evidence="2 5">Belongs to the acyl-CoA dehydrogenase family.</text>
</comment>
<dbReference type="InterPro" id="IPR006091">
    <property type="entry name" value="Acyl-CoA_Oxase/DH_mid-dom"/>
</dbReference>
<dbReference type="OrthoDB" id="5241155at2"/>
<dbReference type="InterPro" id="IPR009100">
    <property type="entry name" value="AcylCoA_DH/oxidase_NM_dom_sf"/>
</dbReference>
<proteinExistence type="inferred from homology"/>
<dbReference type="AlphaFoldDB" id="A0A229TB09"/>
<evidence type="ECO:0000313" key="9">
    <source>
        <dbReference type="EMBL" id="OXM68445.1"/>
    </source>
</evidence>